<feature type="region of interest" description="Disordered" evidence="1">
    <location>
        <begin position="123"/>
        <end position="166"/>
    </location>
</feature>
<dbReference type="Proteomes" id="UP001595823">
    <property type="component" value="Unassembled WGS sequence"/>
</dbReference>
<name>A0ABV8U3V8_9ACTN</name>
<comment type="caution">
    <text evidence="2">The sequence shown here is derived from an EMBL/GenBank/DDBJ whole genome shotgun (WGS) entry which is preliminary data.</text>
</comment>
<accession>A0ABV8U3V8</accession>
<gene>
    <name evidence="2" type="ORF">ACFPET_19350</name>
</gene>
<keyword evidence="3" id="KW-1185">Reference proteome</keyword>
<proteinExistence type="predicted"/>
<reference evidence="3" key="1">
    <citation type="journal article" date="2019" name="Int. J. Syst. Evol. Microbiol.">
        <title>The Global Catalogue of Microorganisms (GCM) 10K type strain sequencing project: providing services to taxonomists for standard genome sequencing and annotation.</title>
        <authorList>
            <consortium name="The Broad Institute Genomics Platform"/>
            <consortium name="The Broad Institute Genome Sequencing Center for Infectious Disease"/>
            <person name="Wu L."/>
            <person name="Ma J."/>
        </authorList>
    </citation>
    <scope>NUCLEOTIDE SEQUENCE [LARGE SCALE GENOMIC DNA]</scope>
    <source>
        <strain evidence="3">IBRC-M 10908</strain>
    </source>
</reference>
<feature type="compositionally biased region" description="Polar residues" evidence="1">
    <location>
        <begin position="155"/>
        <end position="166"/>
    </location>
</feature>
<dbReference type="RefSeq" id="WP_380624255.1">
    <property type="nucleotide sequence ID" value="NZ_JBHSDK010000028.1"/>
</dbReference>
<dbReference type="EMBL" id="JBHSDK010000028">
    <property type="protein sequence ID" value="MFC4337358.1"/>
    <property type="molecule type" value="Genomic_DNA"/>
</dbReference>
<evidence type="ECO:0000313" key="3">
    <source>
        <dbReference type="Proteomes" id="UP001595823"/>
    </source>
</evidence>
<evidence type="ECO:0000256" key="1">
    <source>
        <dbReference type="SAM" id="MobiDB-lite"/>
    </source>
</evidence>
<feature type="compositionally biased region" description="Low complexity" evidence="1">
    <location>
        <begin position="136"/>
        <end position="145"/>
    </location>
</feature>
<sequence length="166" mass="18017">MAEGRFDKAPANLPLVGCWINSDWAAGLDLSNAPEYGKATDLDDMQGFAQIVVARQIHPHRVVWTSVLVEVYCLGVKDAIPPKECRTDKLDAALDHVYSAHTGREPIDIDLARGIVYGSAAWSSNRTRTSPRHSRTSASSPRSCPGTGSVAKRNPCTSTARATTRR</sequence>
<organism evidence="2 3">
    <name type="scientific">Salininema proteolyticum</name>
    <dbReference type="NCBI Taxonomy" id="1607685"/>
    <lineage>
        <taxon>Bacteria</taxon>
        <taxon>Bacillati</taxon>
        <taxon>Actinomycetota</taxon>
        <taxon>Actinomycetes</taxon>
        <taxon>Glycomycetales</taxon>
        <taxon>Glycomycetaceae</taxon>
        <taxon>Salininema</taxon>
    </lineage>
</organism>
<protein>
    <submittedName>
        <fullName evidence="2">Uncharacterized protein</fullName>
    </submittedName>
</protein>
<evidence type="ECO:0000313" key="2">
    <source>
        <dbReference type="EMBL" id="MFC4337358.1"/>
    </source>
</evidence>